<feature type="domain" description="PPIase cyclophilin-type" evidence="9">
    <location>
        <begin position="42"/>
        <end position="209"/>
    </location>
</feature>
<dbReference type="Pfam" id="PF00160">
    <property type="entry name" value="Pro_isomerase"/>
    <property type="match status" value="1"/>
</dbReference>
<evidence type="ECO:0000256" key="4">
    <source>
        <dbReference type="ARBA" id="ARBA00023110"/>
    </source>
</evidence>
<dbReference type="InterPro" id="IPR029000">
    <property type="entry name" value="Cyclophilin-like_dom_sf"/>
</dbReference>
<sequence length="406" mass="45069">MIKKALTVFVVLLVLVNISCQERYADLGDGIYAEFITNKDTMVAKLFYDQAPVTVANFVALAEGNHPLVKEEFQGKPYYDGLTFHRVMNDFMIQGGDPTGTGSGDPGYKFEDELVKDLKHNKPGILSMANPGVNANGSQFFITEKATPWLDGYDANGNLKDCSNPRVYCHAVFGELVKGLNVLDTISNVKVQRGTNKPLEDVVIEKLNIIRIGTAAKKFDAPKVFTEELPKIKERAEAAKLEAEKKAEEAKIAAKAKADAAKVEFLKKNEELDGRKIESPTGMAMIFLDEGNGVKPNPTQRVNIDCAGYLENGELFWTTWKEVAEKNGKYDERQDKAGRYKPFDMPYNETATLIAGFREAMLNMKIGDKARVFIPYYLGYGERGNPPVIPGSANLIFDIELVSIKK</sequence>
<keyword evidence="7" id="KW-0175">Coiled coil</keyword>
<dbReference type="InterPro" id="IPR001179">
    <property type="entry name" value="PPIase_FKBP_dom"/>
</dbReference>
<evidence type="ECO:0000259" key="9">
    <source>
        <dbReference type="PROSITE" id="PS50072"/>
    </source>
</evidence>
<dbReference type="InterPro" id="IPR020892">
    <property type="entry name" value="Cyclophilin-type_PPIase_CS"/>
</dbReference>
<organism evidence="10 11">
    <name type="scientific">Winogradskyella rapida</name>
    <dbReference type="NCBI Taxonomy" id="549701"/>
    <lineage>
        <taxon>Bacteria</taxon>
        <taxon>Pseudomonadati</taxon>
        <taxon>Bacteroidota</taxon>
        <taxon>Flavobacteriia</taxon>
        <taxon>Flavobacteriales</taxon>
        <taxon>Flavobacteriaceae</taxon>
        <taxon>Winogradskyella</taxon>
    </lineage>
</organism>
<dbReference type="Gene3D" id="3.10.50.40">
    <property type="match status" value="1"/>
</dbReference>
<dbReference type="EC" id="5.2.1.8" evidence="3 6"/>
<keyword evidence="11" id="KW-1185">Reference proteome</keyword>
<evidence type="ECO:0000256" key="2">
    <source>
        <dbReference type="ARBA" id="ARBA00007365"/>
    </source>
</evidence>
<evidence type="ECO:0000256" key="7">
    <source>
        <dbReference type="SAM" id="Coils"/>
    </source>
</evidence>
<dbReference type="Proteomes" id="UP001597086">
    <property type="component" value="Unassembled WGS sequence"/>
</dbReference>
<feature type="coiled-coil region" evidence="7">
    <location>
        <begin position="229"/>
        <end position="258"/>
    </location>
</feature>
<evidence type="ECO:0000256" key="1">
    <source>
        <dbReference type="ARBA" id="ARBA00000971"/>
    </source>
</evidence>
<evidence type="ECO:0000259" key="8">
    <source>
        <dbReference type="PROSITE" id="PS50059"/>
    </source>
</evidence>
<evidence type="ECO:0000256" key="3">
    <source>
        <dbReference type="ARBA" id="ARBA00013194"/>
    </source>
</evidence>
<dbReference type="InterPro" id="IPR044666">
    <property type="entry name" value="Cyclophilin_A-like"/>
</dbReference>
<dbReference type="Pfam" id="PF00254">
    <property type="entry name" value="FKBP_C"/>
    <property type="match status" value="1"/>
</dbReference>
<comment type="catalytic activity">
    <reaction evidence="1 6">
        <text>[protein]-peptidylproline (omega=180) = [protein]-peptidylproline (omega=0)</text>
        <dbReference type="Rhea" id="RHEA:16237"/>
        <dbReference type="Rhea" id="RHEA-COMP:10747"/>
        <dbReference type="Rhea" id="RHEA-COMP:10748"/>
        <dbReference type="ChEBI" id="CHEBI:83833"/>
        <dbReference type="ChEBI" id="CHEBI:83834"/>
        <dbReference type="EC" id="5.2.1.8"/>
    </reaction>
</comment>
<dbReference type="InterPro" id="IPR046357">
    <property type="entry name" value="PPIase_dom_sf"/>
</dbReference>
<evidence type="ECO:0000313" key="10">
    <source>
        <dbReference type="EMBL" id="MFD1015932.1"/>
    </source>
</evidence>
<dbReference type="InterPro" id="IPR002130">
    <property type="entry name" value="Cyclophilin-type_PPIase_dom"/>
</dbReference>
<evidence type="ECO:0000256" key="6">
    <source>
        <dbReference type="PROSITE-ProRule" id="PRU00277"/>
    </source>
</evidence>
<accession>A0ABW3KR14</accession>
<keyword evidence="4 6" id="KW-0697">Rotamase</keyword>
<dbReference type="PROSITE" id="PS00170">
    <property type="entry name" value="CSA_PPIASE_1"/>
    <property type="match status" value="1"/>
</dbReference>
<evidence type="ECO:0000256" key="5">
    <source>
        <dbReference type="ARBA" id="ARBA00023235"/>
    </source>
</evidence>
<dbReference type="PRINTS" id="PR00153">
    <property type="entry name" value="CSAPPISMRASE"/>
</dbReference>
<keyword evidence="5 6" id="KW-0413">Isomerase</keyword>
<dbReference type="GO" id="GO:0016853">
    <property type="term" value="F:isomerase activity"/>
    <property type="evidence" value="ECO:0007669"/>
    <property type="project" value="UniProtKB-KW"/>
</dbReference>
<proteinExistence type="inferred from homology"/>
<dbReference type="PANTHER" id="PTHR45625:SF4">
    <property type="entry name" value="PEPTIDYLPROLYL ISOMERASE DOMAIN AND WD REPEAT-CONTAINING PROTEIN 1"/>
    <property type="match status" value="1"/>
</dbReference>
<dbReference type="PROSITE" id="PS50072">
    <property type="entry name" value="CSA_PPIASE_2"/>
    <property type="match status" value="1"/>
</dbReference>
<comment type="similarity">
    <text evidence="2">Belongs to the cyclophilin-type PPIase family.</text>
</comment>
<reference evidence="11" key="1">
    <citation type="journal article" date="2019" name="Int. J. Syst. Evol. Microbiol.">
        <title>The Global Catalogue of Microorganisms (GCM) 10K type strain sequencing project: providing services to taxonomists for standard genome sequencing and annotation.</title>
        <authorList>
            <consortium name="The Broad Institute Genomics Platform"/>
            <consortium name="The Broad Institute Genome Sequencing Center for Infectious Disease"/>
            <person name="Wu L."/>
            <person name="Ma J."/>
        </authorList>
    </citation>
    <scope>NUCLEOTIDE SEQUENCE [LARGE SCALE GENOMIC DNA]</scope>
    <source>
        <strain evidence="11">CCUG 56098</strain>
    </source>
</reference>
<dbReference type="SUPFAM" id="SSF50891">
    <property type="entry name" value="Cyclophilin-like"/>
    <property type="match status" value="1"/>
</dbReference>
<dbReference type="CDD" id="cd00317">
    <property type="entry name" value="cyclophilin"/>
    <property type="match status" value="1"/>
</dbReference>
<dbReference type="RefSeq" id="WP_386116161.1">
    <property type="nucleotide sequence ID" value="NZ_JBHTKM010000063.1"/>
</dbReference>
<gene>
    <name evidence="10" type="ORF">ACFQ13_08390</name>
</gene>
<feature type="domain" description="PPIase FKBP-type" evidence="8">
    <location>
        <begin position="299"/>
        <end position="405"/>
    </location>
</feature>
<dbReference type="PANTHER" id="PTHR45625">
    <property type="entry name" value="PEPTIDYL-PROLYL CIS-TRANS ISOMERASE-RELATED"/>
    <property type="match status" value="1"/>
</dbReference>
<dbReference type="SUPFAM" id="SSF54534">
    <property type="entry name" value="FKBP-like"/>
    <property type="match status" value="1"/>
</dbReference>
<dbReference type="Gene3D" id="2.40.100.10">
    <property type="entry name" value="Cyclophilin-like"/>
    <property type="match status" value="1"/>
</dbReference>
<name>A0ABW3KR14_9FLAO</name>
<protein>
    <recommendedName>
        <fullName evidence="3 6">peptidylprolyl isomerase</fullName>
        <ecNumber evidence="3 6">5.2.1.8</ecNumber>
    </recommendedName>
</protein>
<comment type="caution">
    <text evidence="10">The sequence shown here is derived from an EMBL/GenBank/DDBJ whole genome shotgun (WGS) entry which is preliminary data.</text>
</comment>
<dbReference type="PROSITE" id="PS50059">
    <property type="entry name" value="FKBP_PPIASE"/>
    <property type="match status" value="1"/>
</dbReference>
<dbReference type="EMBL" id="JBHTKM010000063">
    <property type="protein sequence ID" value="MFD1015932.1"/>
    <property type="molecule type" value="Genomic_DNA"/>
</dbReference>
<evidence type="ECO:0000313" key="11">
    <source>
        <dbReference type="Proteomes" id="UP001597086"/>
    </source>
</evidence>